<evidence type="ECO:0000313" key="6">
    <source>
        <dbReference type="Ensembl" id="ENSOCUP00000016853.2"/>
    </source>
</evidence>
<dbReference type="PANTHER" id="PTHR10903:SF170">
    <property type="entry name" value="GTPASE IMAP FAMILY MEMBER 7"/>
    <property type="match status" value="1"/>
</dbReference>
<evidence type="ECO:0000259" key="5">
    <source>
        <dbReference type="PROSITE" id="PS51720"/>
    </source>
</evidence>
<evidence type="ECO:0000256" key="2">
    <source>
        <dbReference type="ARBA" id="ARBA00022741"/>
    </source>
</evidence>
<dbReference type="Proteomes" id="UP000001811">
    <property type="component" value="Unplaced"/>
</dbReference>
<dbReference type="SMR" id="G1TIT2"/>
<dbReference type="PROSITE" id="PS51720">
    <property type="entry name" value="G_AIG1"/>
    <property type="match status" value="1"/>
</dbReference>
<dbReference type="eggNOG" id="ENOG502R7PE">
    <property type="taxonomic scope" value="Eukaryota"/>
</dbReference>
<evidence type="ECO:0000313" key="7">
    <source>
        <dbReference type="Proteomes" id="UP000001811"/>
    </source>
</evidence>
<evidence type="ECO:0000256" key="4">
    <source>
        <dbReference type="SAM" id="Coils"/>
    </source>
</evidence>
<dbReference type="SUPFAM" id="SSF52540">
    <property type="entry name" value="P-loop containing nucleoside triphosphate hydrolases"/>
    <property type="match status" value="1"/>
</dbReference>
<sequence>MCLSSQASLHRHGWPSKTYFEDRSSRENWKWEKCDSKHHPWGRSLFIWRPHAILLVMPLGRYTQEDQNTVALIKGVFGESAMKHMIVLFTRREELEDQTLDDFIATADVSLKSVIQECGGRCYAISNRADKAEKEGQVQELVDMIEKMSRENPCGYFNENIYKDIEKRLNKQADILQKKYDEQLKNEIKLIENDCSLKTKEEISKRIVEARIRYDEKKKDRNEEDEQNTFDYIFCWVKNALWKIWHTFWK</sequence>
<accession>G1TIT2</accession>
<dbReference type="Pfam" id="PF04548">
    <property type="entry name" value="AIG1"/>
    <property type="match status" value="1"/>
</dbReference>
<dbReference type="STRING" id="9986.ENSOCUP00000016853"/>
<name>G1TIT2_RABIT</name>
<proteinExistence type="inferred from homology"/>
<keyword evidence="4" id="KW-0175">Coiled coil</keyword>
<dbReference type="Ensembl" id="ENSOCUT00000024636.2">
    <property type="protein sequence ID" value="ENSOCUP00000016853.2"/>
    <property type="gene ID" value="ENSOCUG00000038109.1"/>
</dbReference>
<dbReference type="InParanoid" id="G1TIT2"/>
<dbReference type="Gene3D" id="3.40.50.300">
    <property type="entry name" value="P-loop containing nucleotide triphosphate hydrolases"/>
    <property type="match status" value="1"/>
</dbReference>
<reference evidence="6" key="3">
    <citation type="submission" date="2025-09" db="UniProtKB">
        <authorList>
            <consortium name="Ensembl"/>
        </authorList>
    </citation>
    <scope>IDENTIFICATION</scope>
    <source>
        <strain evidence="6">Thorbecke</strain>
    </source>
</reference>
<dbReference type="AlphaFoldDB" id="G1TIT2"/>
<reference evidence="6 7" key="1">
    <citation type="journal article" date="2011" name="Nature">
        <title>A high-resolution map of human evolutionary constraint using 29 mammals.</title>
        <authorList>
            <person name="Lindblad-Toh K."/>
            <person name="Garber M."/>
            <person name="Zuk O."/>
            <person name="Lin M.F."/>
            <person name="Parker B.J."/>
            <person name="Washietl S."/>
            <person name="Kheradpour P."/>
            <person name="Ernst J."/>
            <person name="Jordan G."/>
            <person name="Mauceli E."/>
            <person name="Ward L.D."/>
            <person name="Lowe C.B."/>
            <person name="Holloway A.K."/>
            <person name="Clamp M."/>
            <person name="Gnerre S."/>
            <person name="Alfoldi J."/>
            <person name="Beal K."/>
            <person name="Chang J."/>
            <person name="Clawson H."/>
            <person name="Cuff J."/>
            <person name="Di Palma F."/>
            <person name="Fitzgerald S."/>
            <person name="Flicek P."/>
            <person name="Guttman M."/>
            <person name="Hubisz M.J."/>
            <person name="Jaffe D.B."/>
            <person name="Jungreis I."/>
            <person name="Kent W.J."/>
            <person name="Kostka D."/>
            <person name="Lara M."/>
            <person name="Martins A.L."/>
            <person name="Massingham T."/>
            <person name="Moltke I."/>
            <person name="Raney B.J."/>
            <person name="Rasmussen M.D."/>
            <person name="Robinson J."/>
            <person name="Stark A."/>
            <person name="Vilella A.J."/>
            <person name="Wen J."/>
            <person name="Xie X."/>
            <person name="Zody M.C."/>
            <person name="Baldwin J."/>
            <person name="Bloom T."/>
            <person name="Chin C.W."/>
            <person name="Heiman D."/>
            <person name="Nicol R."/>
            <person name="Nusbaum C."/>
            <person name="Young S."/>
            <person name="Wilkinson J."/>
            <person name="Worley K.C."/>
            <person name="Kovar C.L."/>
            <person name="Muzny D.M."/>
            <person name="Gibbs R.A."/>
            <person name="Cree A."/>
            <person name="Dihn H.H."/>
            <person name="Fowler G."/>
            <person name="Jhangiani S."/>
            <person name="Joshi V."/>
            <person name="Lee S."/>
            <person name="Lewis L.R."/>
            <person name="Nazareth L.V."/>
            <person name="Okwuonu G."/>
            <person name="Santibanez J."/>
            <person name="Warren W.C."/>
            <person name="Mardis E.R."/>
            <person name="Weinstock G.M."/>
            <person name="Wilson R.K."/>
            <person name="Delehaunty K."/>
            <person name="Dooling D."/>
            <person name="Fronik C."/>
            <person name="Fulton L."/>
            <person name="Fulton B."/>
            <person name="Graves T."/>
            <person name="Minx P."/>
            <person name="Sodergren E."/>
            <person name="Birney E."/>
            <person name="Margulies E.H."/>
            <person name="Herrero J."/>
            <person name="Green E.D."/>
            <person name="Haussler D."/>
            <person name="Siepel A."/>
            <person name="Goldman N."/>
            <person name="Pollard K.S."/>
            <person name="Pedersen J.S."/>
            <person name="Lander E.S."/>
            <person name="Kellis M."/>
        </authorList>
    </citation>
    <scope>NUCLEOTIDE SEQUENCE [LARGE SCALE GENOMIC DNA]</scope>
    <source>
        <strain evidence="7">Thorbecke</strain>
    </source>
</reference>
<organism evidence="6 7">
    <name type="scientific">Oryctolagus cuniculus</name>
    <name type="common">Rabbit</name>
    <dbReference type="NCBI Taxonomy" id="9986"/>
    <lineage>
        <taxon>Eukaryota</taxon>
        <taxon>Metazoa</taxon>
        <taxon>Chordata</taxon>
        <taxon>Craniata</taxon>
        <taxon>Vertebrata</taxon>
        <taxon>Euteleostomi</taxon>
        <taxon>Mammalia</taxon>
        <taxon>Eutheria</taxon>
        <taxon>Euarchontoglires</taxon>
        <taxon>Glires</taxon>
        <taxon>Lagomorpha</taxon>
        <taxon>Leporidae</taxon>
        <taxon>Oryctolagus</taxon>
    </lineage>
</organism>
<protein>
    <recommendedName>
        <fullName evidence="5">AIG1-type G domain-containing protein</fullName>
    </recommendedName>
</protein>
<comment type="similarity">
    <text evidence="1">Belongs to the TRAFAC class TrmE-Era-EngA-EngB-Septin-like GTPase superfamily. AIG1/Toc34/Toc159-like paraseptin GTPase family. IAN subfamily.</text>
</comment>
<evidence type="ECO:0000256" key="1">
    <source>
        <dbReference type="ARBA" id="ARBA00008535"/>
    </source>
</evidence>
<dbReference type="InterPro" id="IPR006703">
    <property type="entry name" value="G_AIG1"/>
</dbReference>
<reference evidence="6" key="2">
    <citation type="submission" date="2025-08" db="UniProtKB">
        <authorList>
            <consortium name="Ensembl"/>
        </authorList>
    </citation>
    <scope>IDENTIFICATION</scope>
    <source>
        <strain evidence="6">Thorbecke</strain>
    </source>
</reference>
<keyword evidence="2" id="KW-0547">Nucleotide-binding</keyword>
<dbReference type="Bgee" id="ENSOCUG00000038109">
    <property type="expression patterns" value="Expressed in blood and 14 other cell types or tissues"/>
</dbReference>
<dbReference type="InterPro" id="IPR027417">
    <property type="entry name" value="P-loop_NTPase"/>
</dbReference>
<dbReference type="GO" id="GO:0005525">
    <property type="term" value="F:GTP binding"/>
    <property type="evidence" value="ECO:0007669"/>
    <property type="project" value="UniProtKB-KW"/>
</dbReference>
<keyword evidence="3" id="KW-0342">GTP-binding</keyword>
<feature type="coiled-coil region" evidence="4">
    <location>
        <begin position="131"/>
        <end position="227"/>
    </location>
</feature>
<dbReference type="InterPro" id="IPR045058">
    <property type="entry name" value="GIMA/IAN/Toc"/>
</dbReference>
<evidence type="ECO:0000256" key="3">
    <source>
        <dbReference type="ARBA" id="ARBA00023134"/>
    </source>
</evidence>
<dbReference type="GeneTree" id="ENSGT00940000159509"/>
<dbReference type="HOGENOM" id="CLU_010468_0_0_1"/>
<keyword evidence="7" id="KW-1185">Reference proteome</keyword>
<feature type="domain" description="AIG1-type G" evidence="5">
    <location>
        <begin position="1"/>
        <end position="166"/>
    </location>
</feature>
<dbReference type="PANTHER" id="PTHR10903">
    <property type="entry name" value="GTPASE, IMAP FAMILY MEMBER-RELATED"/>
    <property type="match status" value="1"/>
</dbReference>
<dbReference type="PaxDb" id="9986-ENSOCUP00000016853"/>